<name>A0ABW2M0Y2_9FLAO</name>
<dbReference type="RefSeq" id="WP_378182313.1">
    <property type="nucleotide sequence ID" value="NZ_JBHTCR010000010.1"/>
</dbReference>
<keyword evidence="2" id="KW-1185">Reference proteome</keyword>
<gene>
    <name evidence="1" type="ORF">ACFQO9_17395</name>
</gene>
<evidence type="ECO:0000313" key="2">
    <source>
        <dbReference type="Proteomes" id="UP001596550"/>
    </source>
</evidence>
<organism evidence="1 2">
    <name type="scientific">Chryseobacterium zhengzhouense</name>
    <dbReference type="NCBI Taxonomy" id="1636086"/>
    <lineage>
        <taxon>Bacteria</taxon>
        <taxon>Pseudomonadati</taxon>
        <taxon>Bacteroidota</taxon>
        <taxon>Flavobacteriia</taxon>
        <taxon>Flavobacteriales</taxon>
        <taxon>Weeksellaceae</taxon>
        <taxon>Chryseobacterium group</taxon>
        <taxon>Chryseobacterium</taxon>
    </lineage>
</organism>
<proteinExistence type="predicted"/>
<dbReference type="Proteomes" id="UP001596550">
    <property type="component" value="Unassembled WGS sequence"/>
</dbReference>
<comment type="caution">
    <text evidence="1">The sequence shown here is derived from an EMBL/GenBank/DDBJ whole genome shotgun (WGS) entry which is preliminary data.</text>
</comment>
<reference evidence="2" key="1">
    <citation type="journal article" date="2019" name="Int. J. Syst. Evol. Microbiol.">
        <title>The Global Catalogue of Microorganisms (GCM) 10K type strain sequencing project: providing services to taxonomists for standard genome sequencing and annotation.</title>
        <authorList>
            <consortium name="The Broad Institute Genomics Platform"/>
            <consortium name="The Broad Institute Genome Sequencing Center for Infectious Disease"/>
            <person name="Wu L."/>
            <person name="Ma J."/>
        </authorList>
    </citation>
    <scope>NUCLEOTIDE SEQUENCE [LARGE SCALE GENOMIC DNA]</scope>
    <source>
        <strain evidence="2">CCUG 54781</strain>
    </source>
</reference>
<evidence type="ECO:0000313" key="1">
    <source>
        <dbReference type="EMBL" id="MFC7348496.1"/>
    </source>
</evidence>
<accession>A0ABW2M0Y2</accession>
<sequence>MTDLETILSWFQTGDIPTEEEFRQTLSSFRHKNTKIPISEVDKLESLLNSKLNVSDIPDNMALVDKGQPKGVFNKEQITAMTMMLSDYVKDGKIRADKIEKLGLTDANDMIKAMSLATDAQKDEWRIAQRKANENYNLNQPRIDFINPPIIDKTKTFVQYVSLIGLNMFLPPASLIYVYRKADDTLYKTITNFQVYQSQAGIVTFAEDFSTWYEGEYYFVIYNAASNLTSIPDTNKILILSENVNNLPIPNLTYTCSNPDVIITGNSTAAYEQPFVLKSVEPIITQQELTEGVGVEISFNYAGWSWGRYPSRFSIGLCQYDKTINDTVIDLGVTALPVNRLSSVPNFIENGTSLMGDTPKTDKNFKLYIGVKNGICTIFCSELSFIVTLNYGYISDLFLKVSLIDGSNANDGGRLALMGITKKMKL</sequence>
<dbReference type="EMBL" id="JBHTCR010000010">
    <property type="protein sequence ID" value="MFC7348496.1"/>
    <property type="molecule type" value="Genomic_DNA"/>
</dbReference>
<protein>
    <submittedName>
        <fullName evidence="1">Uncharacterized protein</fullName>
    </submittedName>
</protein>